<dbReference type="InterPro" id="IPR006166">
    <property type="entry name" value="ERCC4_domain"/>
</dbReference>
<feature type="region of interest" description="Disordered" evidence="14">
    <location>
        <begin position="218"/>
        <end position="256"/>
    </location>
</feature>
<evidence type="ECO:0000256" key="12">
    <source>
        <dbReference type="ARBA" id="ARBA00023242"/>
    </source>
</evidence>
<keyword evidence="6" id="KW-0255">Endonuclease</keyword>
<dbReference type="EMBL" id="JAGHQM010000002">
    <property type="protein sequence ID" value="KAH0569218.1"/>
    <property type="molecule type" value="Genomic_DNA"/>
</dbReference>
<dbReference type="GO" id="GO:0031297">
    <property type="term" value="P:replication fork processing"/>
    <property type="evidence" value="ECO:0007669"/>
    <property type="project" value="TreeGrafter"/>
</dbReference>
<evidence type="ECO:0000256" key="10">
    <source>
        <dbReference type="ARBA" id="ARBA00023172"/>
    </source>
</evidence>
<keyword evidence="4" id="KW-0540">Nuclease</keyword>
<gene>
    <name evidence="16" type="ORF">GP486_000035</name>
</gene>
<evidence type="ECO:0000256" key="3">
    <source>
        <dbReference type="ARBA" id="ARBA00005313"/>
    </source>
</evidence>
<comment type="similarity">
    <text evidence="3">Belongs to the EME1/MMS4 family.</text>
</comment>
<evidence type="ECO:0000256" key="9">
    <source>
        <dbReference type="ARBA" id="ARBA00022842"/>
    </source>
</evidence>
<keyword evidence="8" id="KW-0378">Hydrolase</keyword>
<dbReference type="FunFam" id="1.10.150.670:FF:000004">
    <property type="entry name" value="Crossover junction endonuclease EME1"/>
    <property type="match status" value="1"/>
</dbReference>
<evidence type="ECO:0000256" key="6">
    <source>
        <dbReference type="ARBA" id="ARBA00022759"/>
    </source>
</evidence>
<dbReference type="SMART" id="SM00891">
    <property type="entry name" value="ERCC4"/>
    <property type="match status" value="1"/>
</dbReference>
<name>A0A9P8LJP5_9PEZI</name>
<dbReference type="InterPro" id="IPR042530">
    <property type="entry name" value="EME1/EME2_C"/>
</dbReference>
<dbReference type="Pfam" id="PF02732">
    <property type="entry name" value="ERCC4"/>
    <property type="match status" value="1"/>
</dbReference>
<evidence type="ECO:0000256" key="5">
    <source>
        <dbReference type="ARBA" id="ARBA00022723"/>
    </source>
</evidence>
<reference evidence="16" key="1">
    <citation type="submission" date="2021-03" db="EMBL/GenBank/DDBJ databases">
        <title>Comparative genomics and phylogenomic investigation of the class Geoglossomycetes provide insights into ecological specialization and systematics.</title>
        <authorList>
            <person name="Melie T."/>
            <person name="Pirro S."/>
            <person name="Miller A.N."/>
            <person name="Quandt A."/>
        </authorList>
    </citation>
    <scope>NUCLEOTIDE SEQUENCE</scope>
    <source>
        <strain evidence="16">CAQ_001_2017</strain>
    </source>
</reference>
<keyword evidence="9" id="KW-0460">Magnesium</keyword>
<evidence type="ECO:0000313" key="16">
    <source>
        <dbReference type="EMBL" id="KAH0569218.1"/>
    </source>
</evidence>
<dbReference type="InterPro" id="IPR047521">
    <property type="entry name" value="XPF_nuclease_EME1_ascomycetes"/>
</dbReference>
<dbReference type="GO" id="GO:0003677">
    <property type="term" value="F:DNA binding"/>
    <property type="evidence" value="ECO:0007669"/>
    <property type="project" value="InterPro"/>
</dbReference>
<dbReference type="AlphaFoldDB" id="A0A9P8LJP5"/>
<keyword evidence="10" id="KW-0233">DNA recombination</keyword>
<evidence type="ECO:0000256" key="7">
    <source>
        <dbReference type="ARBA" id="ARBA00022763"/>
    </source>
</evidence>
<feature type="compositionally biased region" description="Basic and acidic residues" evidence="14">
    <location>
        <begin position="9"/>
        <end position="18"/>
    </location>
</feature>
<keyword evidence="5" id="KW-0479">Metal-binding</keyword>
<evidence type="ECO:0000256" key="4">
    <source>
        <dbReference type="ARBA" id="ARBA00022722"/>
    </source>
</evidence>
<dbReference type="PANTHER" id="PTHR21077:SF5">
    <property type="entry name" value="CROSSOVER JUNCTION ENDONUCLEASE MMS4"/>
    <property type="match status" value="1"/>
</dbReference>
<dbReference type="GO" id="GO:0031573">
    <property type="term" value="P:mitotic intra-S DNA damage checkpoint signaling"/>
    <property type="evidence" value="ECO:0007669"/>
    <property type="project" value="TreeGrafter"/>
</dbReference>
<dbReference type="GO" id="GO:0000712">
    <property type="term" value="P:resolution of meiotic recombination intermediates"/>
    <property type="evidence" value="ECO:0007669"/>
    <property type="project" value="TreeGrafter"/>
</dbReference>
<comment type="subcellular location">
    <subcellularLocation>
        <location evidence="2">Nucleus</location>
    </subcellularLocation>
</comment>
<evidence type="ECO:0000256" key="13">
    <source>
        <dbReference type="ARBA" id="ARBA00023254"/>
    </source>
</evidence>
<proteinExistence type="inferred from homology"/>
<evidence type="ECO:0000256" key="14">
    <source>
        <dbReference type="SAM" id="MobiDB-lite"/>
    </source>
</evidence>
<keyword evidence="17" id="KW-1185">Reference proteome</keyword>
<dbReference type="CDD" id="cd20085">
    <property type="entry name" value="XPF_nuclease_Mms4"/>
    <property type="match status" value="1"/>
</dbReference>
<protein>
    <recommendedName>
        <fullName evidence="15">ERCC4 domain-containing protein</fullName>
    </recommendedName>
</protein>
<keyword evidence="12" id="KW-0539">Nucleus</keyword>
<dbReference type="GO" id="GO:0006302">
    <property type="term" value="P:double-strand break repair"/>
    <property type="evidence" value="ECO:0007669"/>
    <property type="project" value="TreeGrafter"/>
</dbReference>
<evidence type="ECO:0000256" key="2">
    <source>
        <dbReference type="ARBA" id="ARBA00004123"/>
    </source>
</evidence>
<comment type="cofactor">
    <cofactor evidence="1">
        <name>Mg(2+)</name>
        <dbReference type="ChEBI" id="CHEBI:18420"/>
    </cofactor>
</comment>
<dbReference type="Proteomes" id="UP000750711">
    <property type="component" value="Unassembled WGS sequence"/>
</dbReference>
<dbReference type="GO" id="GO:0008821">
    <property type="term" value="F:crossover junction DNA endonuclease activity"/>
    <property type="evidence" value="ECO:0007669"/>
    <property type="project" value="TreeGrafter"/>
</dbReference>
<organism evidence="16 17">
    <name type="scientific">Trichoglossum hirsutum</name>
    <dbReference type="NCBI Taxonomy" id="265104"/>
    <lineage>
        <taxon>Eukaryota</taxon>
        <taxon>Fungi</taxon>
        <taxon>Dikarya</taxon>
        <taxon>Ascomycota</taxon>
        <taxon>Pezizomycotina</taxon>
        <taxon>Geoglossomycetes</taxon>
        <taxon>Geoglossales</taxon>
        <taxon>Geoglossaceae</taxon>
        <taxon>Trichoglossum</taxon>
    </lineage>
</organism>
<evidence type="ECO:0000256" key="1">
    <source>
        <dbReference type="ARBA" id="ARBA00001946"/>
    </source>
</evidence>
<feature type="region of interest" description="Disordered" evidence="14">
    <location>
        <begin position="1"/>
        <end position="26"/>
    </location>
</feature>
<feature type="region of interest" description="Disordered" evidence="14">
    <location>
        <begin position="170"/>
        <end position="201"/>
    </location>
</feature>
<dbReference type="Gene3D" id="3.40.50.10130">
    <property type="match status" value="1"/>
</dbReference>
<keyword evidence="11" id="KW-0234">DNA repair</keyword>
<keyword evidence="13" id="KW-0469">Meiosis</keyword>
<feature type="compositionally biased region" description="Basic and acidic residues" evidence="14">
    <location>
        <begin position="81"/>
        <end position="95"/>
    </location>
</feature>
<feature type="compositionally biased region" description="Basic and acidic residues" evidence="14">
    <location>
        <begin position="227"/>
        <end position="256"/>
    </location>
</feature>
<evidence type="ECO:0000259" key="15">
    <source>
        <dbReference type="SMART" id="SM00891"/>
    </source>
</evidence>
<evidence type="ECO:0000256" key="8">
    <source>
        <dbReference type="ARBA" id="ARBA00022801"/>
    </source>
</evidence>
<dbReference type="PANTHER" id="PTHR21077">
    <property type="entry name" value="EME1 PROTEIN"/>
    <property type="match status" value="1"/>
</dbReference>
<dbReference type="InterPro" id="IPR033310">
    <property type="entry name" value="Mms4/EME1/EME2"/>
</dbReference>
<dbReference type="GO" id="GO:0048476">
    <property type="term" value="C:Holliday junction resolvase complex"/>
    <property type="evidence" value="ECO:0007669"/>
    <property type="project" value="InterPro"/>
</dbReference>
<feature type="domain" description="ERCC4" evidence="15">
    <location>
        <begin position="289"/>
        <end position="561"/>
    </location>
</feature>
<sequence>MLRSGMMEKPPELGEKQSLRANSASSGPIVIDLLEDTPRPISRFLKHKTNAGMNAEIVLSDGSDDVFEVEEGVAQKLSKRGKMEPARTARDDSKPRTTICLDPFTLTSPIEPAFPSRARRASETPASFNDDLDDLTFLSDRTNLPQLRGNTGPQLSDRTAVLLAALRDTSPHGQSENLGPCHSSKADVGSTSENCAGRRGGIERESCPSFIDILATPPKKARRKRLTSAERQERAKEKESARLAREASRKTEKENKQMLKELRAREKETAWELAFANRLKIDKKISTPEMIVDLPYSLEGSPLGDQIQSLLKNIQVEVVFAGTFPIPNVVSWRRKVVARYNKDLGHWEPIQEQIRDEKHVMCLVSANDFVEMAQAGPDDPVRLDIDAHVLRLKSGFESCSLIYLVEGLGAWMRKNNNVKNRAFQAAVLYQGRENTDLNDSQGNGSRRKRSAQRYVDADMIEDALLKLQVVHKCLVHHTASAVETAEWVSNFTQHISTIPYRNQRMDLETSFCMEAGQVKTGENSSDTYIKMLQEITRVTGPVAYGIAAEYPDVLSLMSAFKSHGPTALQDLKKSANKNGAFTNNNIGQAISKRVYRIFMGTDPASNDV</sequence>
<accession>A0A9P8LJP5</accession>
<dbReference type="GO" id="GO:0046872">
    <property type="term" value="F:metal ion binding"/>
    <property type="evidence" value="ECO:0007669"/>
    <property type="project" value="UniProtKB-KW"/>
</dbReference>
<feature type="region of interest" description="Disordered" evidence="14">
    <location>
        <begin position="78"/>
        <end position="97"/>
    </location>
</feature>
<comment type="caution">
    <text evidence="16">The sequence shown here is derived from an EMBL/GenBank/DDBJ whole genome shotgun (WGS) entry which is preliminary data.</text>
</comment>
<evidence type="ECO:0000313" key="17">
    <source>
        <dbReference type="Proteomes" id="UP000750711"/>
    </source>
</evidence>
<keyword evidence="7" id="KW-0227">DNA damage</keyword>
<dbReference type="GO" id="GO:0005634">
    <property type="term" value="C:nucleus"/>
    <property type="evidence" value="ECO:0007669"/>
    <property type="project" value="UniProtKB-SubCell"/>
</dbReference>
<dbReference type="Gene3D" id="1.10.150.670">
    <property type="entry name" value="Crossover junction endonuclease EME1, DNA-binding domain"/>
    <property type="match status" value="1"/>
</dbReference>
<evidence type="ECO:0000256" key="11">
    <source>
        <dbReference type="ARBA" id="ARBA00023204"/>
    </source>
</evidence>